<evidence type="ECO:0000256" key="1">
    <source>
        <dbReference type="SAM" id="MobiDB-lite"/>
    </source>
</evidence>
<protein>
    <recommendedName>
        <fullName evidence="2">Calmodulin binding protein-like N-terminal domain-containing protein</fullName>
    </recommendedName>
</protein>
<dbReference type="EMBL" id="PGOL01000001">
    <property type="protein sequence ID" value="PKI79601.1"/>
    <property type="molecule type" value="Genomic_DNA"/>
</dbReference>
<dbReference type="Proteomes" id="UP000233551">
    <property type="component" value="Unassembled WGS sequence"/>
</dbReference>
<feature type="domain" description="Calmodulin binding protein-like N-terminal" evidence="2">
    <location>
        <begin position="290"/>
        <end position="358"/>
    </location>
</feature>
<feature type="region of interest" description="Disordered" evidence="1">
    <location>
        <begin position="369"/>
        <end position="397"/>
    </location>
</feature>
<accession>A0A2I0LFZ7</accession>
<comment type="caution">
    <text evidence="3">The sequence shown here is derived from an EMBL/GenBank/DDBJ whole genome shotgun (WGS) entry which is preliminary data.</text>
</comment>
<dbReference type="InterPro" id="IPR046831">
    <property type="entry name" value="Calmodulin_bind_N"/>
</dbReference>
<organism evidence="3 4">
    <name type="scientific">Punica granatum</name>
    <name type="common">Pomegranate</name>
    <dbReference type="NCBI Taxonomy" id="22663"/>
    <lineage>
        <taxon>Eukaryota</taxon>
        <taxon>Viridiplantae</taxon>
        <taxon>Streptophyta</taxon>
        <taxon>Embryophyta</taxon>
        <taxon>Tracheophyta</taxon>
        <taxon>Spermatophyta</taxon>
        <taxon>Magnoliopsida</taxon>
        <taxon>eudicotyledons</taxon>
        <taxon>Gunneridae</taxon>
        <taxon>Pentapetalae</taxon>
        <taxon>rosids</taxon>
        <taxon>malvids</taxon>
        <taxon>Myrtales</taxon>
        <taxon>Lythraceae</taxon>
        <taxon>Punica</taxon>
    </lineage>
</organism>
<dbReference type="STRING" id="22663.A0A2I0LFZ7"/>
<dbReference type="CDD" id="cd09272">
    <property type="entry name" value="RNase_HI_RT_Ty1"/>
    <property type="match status" value="1"/>
</dbReference>
<dbReference type="Pfam" id="PF07887">
    <property type="entry name" value="Calmodulin_bind"/>
    <property type="match status" value="1"/>
</dbReference>
<dbReference type="PANTHER" id="PTHR11439:SF483">
    <property type="entry name" value="PEPTIDE SYNTHASE GLIP-LIKE, PUTATIVE (AFU_ORTHOLOGUE AFUA_3G12920)-RELATED"/>
    <property type="match status" value="1"/>
</dbReference>
<reference evidence="3 4" key="1">
    <citation type="submission" date="2017-11" db="EMBL/GenBank/DDBJ databases">
        <title>De-novo sequencing of pomegranate (Punica granatum L.) genome.</title>
        <authorList>
            <person name="Akparov Z."/>
            <person name="Amiraslanov A."/>
            <person name="Hajiyeva S."/>
            <person name="Abbasov M."/>
            <person name="Kaur K."/>
            <person name="Hamwieh A."/>
            <person name="Solovyev V."/>
            <person name="Salamov A."/>
            <person name="Braich B."/>
            <person name="Kosarev P."/>
            <person name="Mahmoud A."/>
            <person name="Hajiyev E."/>
            <person name="Babayeva S."/>
            <person name="Izzatullayeva V."/>
            <person name="Mammadov A."/>
            <person name="Mammadov A."/>
            <person name="Sharifova S."/>
            <person name="Ojaghi J."/>
            <person name="Eynullazada K."/>
            <person name="Bayramov B."/>
            <person name="Abdulazimova A."/>
            <person name="Shahmuradov I."/>
        </authorList>
    </citation>
    <scope>NUCLEOTIDE SEQUENCE [LARGE SCALE GENOMIC DNA]</scope>
    <source>
        <strain evidence="4">cv. AG2017</strain>
        <tissue evidence="3">Leaf</tissue>
    </source>
</reference>
<keyword evidence="4" id="KW-1185">Reference proteome</keyword>
<gene>
    <name evidence="3" type="ORF">CRG98_000076</name>
</gene>
<dbReference type="AlphaFoldDB" id="A0A2I0LFZ7"/>
<evidence type="ECO:0000313" key="3">
    <source>
        <dbReference type="EMBL" id="PKI79601.1"/>
    </source>
</evidence>
<sequence length="419" mass="47260">MDVNSAFPNCVLDEEAYVDQPKGYVKKEQEGLVYKLRKISTSSSKHRGYDGYLEDNSNSDGRRLKLTKEGSGADVNPAYFKRLAWSLRYLTSPRPDFVYSVGLVSKFMESPIQSHLQVTKRILPYIKAFSWSPKKQQVVALSIAEAEYIVTDYCATQAVWLHQLLVELHHEQMKLTVIKCDNKSTIALAKNPVFHGRSKHIDIKYHFIRYLVKSGETLLEFCKSENQAADMFMKSLKEDIVLKLKSMIAMVAGQEVEGEHGSLIHVFLVDLGSGDVVQDRTPSAREDFEVNETNARLPVMTGELQVALKNGMGTLGAVIFNYESRIARSGKFRLGVKTDTRDNEGVHILEGISNEFIVEWKKRRHDDGAADLTGLPEDLSPESDMDELSARRSPRQNFVDSEAELVDQFLQSTSNAEVE</sequence>
<dbReference type="PANTHER" id="PTHR11439">
    <property type="entry name" value="GAG-POL-RELATED RETROTRANSPOSON"/>
    <property type="match status" value="1"/>
</dbReference>
<proteinExistence type="predicted"/>
<evidence type="ECO:0000313" key="4">
    <source>
        <dbReference type="Proteomes" id="UP000233551"/>
    </source>
</evidence>
<name>A0A2I0LFZ7_PUNGR</name>
<evidence type="ECO:0000259" key="2">
    <source>
        <dbReference type="Pfam" id="PF07887"/>
    </source>
</evidence>